<sequence length="136" mass="14060">MEPHVAKERIAAGYARLYGPLAVVCVVIAFQPILEGTYGTLWETAARPAGGPAVLGLMMMFGLVVALAWATLRPATTAGPPVVIAIFTVLIAVMLITKPGTGSDHPGLTSFGNAGLALTLCGLGLTIGHLVQLRRV</sequence>
<evidence type="ECO:0000313" key="3">
    <source>
        <dbReference type="Proteomes" id="UP000292695"/>
    </source>
</evidence>
<reference evidence="2 3" key="1">
    <citation type="submission" date="2019-02" db="EMBL/GenBank/DDBJ databases">
        <title>Kribbella capetownensis sp. nov. and Kribbella speibonae sp. nov., isolated from soil.</title>
        <authorList>
            <person name="Curtis S.M."/>
            <person name="Norton I."/>
            <person name="Everest G.J."/>
            <person name="Meyers P.R."/>
        </authorList>
    </citation>
    <scope>NUCLEOTIDE SEQUENCE [LARGE SCALE GENOMIC DNA]</scope>
    <source>
        <strain evidence="2 3">DSM 27082</strain>
    </source>
</reference>
<keyword evidence="1" id="KW-0472">Membrane</keyword>
<name>A0A4R0J3B6_9ACTN</name>
<organism evidence="2 3">
    <name type="scientific">Kribbella sindirgiensis</name>
    <dbReference type="NCBI Taxonomy" id="1124744"/>
    <lineage>
        <taxon>Bacteria</taxon>
        <taxon>Bacillati</taxon>
        <taxon>Actinomycetota</taxon>
        <taxon>Actinomycetes</taxon>
        <taxon>Propionibacteriales</taxon>
        <taxon>Kribbellaceae</taxon>
        <taxon>Kribbella</taxon>
    </lineage>
</organism>
<evidence type="ECO:0000256" key="1">
    <source>
        <dbReference type="SAM" id="Phobius"/>
    </source>
</evidence>
<dbReference type="Proteomes" id="UP000292695">
    <property type="component" value="Unassembled WGS sequence"/>
</dbReference>
<dbReference type="EMBL" id="SJKA01000002">
    <property type="protein sequence ID" value="TCC39594.1"/>
    <property type="molecule type" value="Genomic_DNA"/>
</dbReference>
<keyword evidence="1" id="KW-0812">Transmembrane</keyword>
<accession>A0A4R0J3B6</accession>
<dbReference type="AlphaFoldDB" id="A0A4R0J3B6"/>
<proteinExistence type="predicted"/>
<keyword evidence="3" id="KW-1185">Reference proteome</keyword>
<feature type="transmembrane region" description="Helical" evidence="1">
    <location>
        <begin position="79"/>
        <end position="96"/>
    </location>
</feature>
<comment type="caution">
    <text evidence="2">The sequence shown here is derived from an EMBL/GenBank/DDBJ whole genome shotgun (WGS) entry which is preliminary data.</text>
</comment>
<keyword evidence="1" id="KW-1133">Transmembrane helix</keyword>
<dbReference type="RefSeq" id="WP_131285697.1">
    <property type="nucleotide sequence ID" value="NZ_SJKA01000002.1"/>
</dbReference>
<gene>
    <name evidence="2" type="ORF">E0H50_06635</name>
</gene>
<feature type="transmembrane region" description="Helical" evidence="1">
    <location>
        <begin position="108"/>
        <end position="131"/>
    </location>
</feature>
<feature type="transmembrane region" description="Helical" evidence="1">
    <location>
        <begin position="12"/>
        <end position="33"/>
    </location>
</feature>
<feature type="transmembrane region" description="Helical" evidence="1">
    <location>
        <begin position="53"/>
        <end position="72"/>
    </location>
</feature>
<evidence type="ECO:0000313" key="2">
    <source>
        <dbReference type="EMBL" id="TCC39594.1"/>
    </source>
</evidence>
<dbReference type="OrthoDB" id="5197852at2"/>
<protein>
    <submittedName>
        <fullName evidence="2">Uncharacterized protein</fullName>
    </submittedName>
</protein>